<name>A0A6A5UTC3_9PLEO</name>
<sequence length="288" mass="33006">MAAFYETGLTRAEVPTPTNGAICTDEFVANDDAASLAPASTSSTGLRRIYEVSGLVSVYLTGEVVLRLVKRNRKAIWPMLVALNLTGFVTSFRPPVRLDTNRYQIDVNTELDDTFINQAIRDDNEYLNFVIDQWISKVPPHYRGKEINWISMIALVRQDHLWYDRNHYPRTNYITLESLHTLVICAALIFHITCLRVYNHTTGFARLLSYGEQLLSDAQRQAQTGDLSHDETFEHYRVLNWNDDNTPAALNASESVMDYSANEPRVHWVVALRRRTREPHPDPLGRRV</sequence>
<dbReference type="Proteomes" id="UP000800036">
    <property type="component" value="Unassembled WGS sequence"/>
</dbReference>
<dbReference type="AlphaFoldDB" id="A0A6A5UTC3"/>
<dbReference type="OrthoDB" id="8062037at2759"/>
<protein>
    <submittedName>
        <fullName evidence="1">Uncharacterized protein</fullName>
    </submittedName>
</protein>
<gene>
    <name evidence="1" type="ORF">BU23DRAFT_573393</name>
</gene>
<proteinExistence type="predicted"/>
<evidence type="ECO:0000313" key="2">
    <source>
        <dbReference type="Proteomes" id="UP000800036"/>
    </source>
</evidence>
<keyword evidence="2" id="KW-1185">Reference proteome</keyword>
<dbReference type="EMBL" id="ML976735">
    <property type="protein sequence ID" value="KAF1967219.1"/>
    <property type="molecule type" value="Genomic_DNA"/>
</dbReference>
<organism evidence="1 2">
    <name type="scientific">Bimuria novae-zelandiae CBS 107.79</name>
    <dbReference type="NCBI Taxonomy" id="1447943"/>
    <lineage>
        <taxon>Eukaryota</taxon>
        <taxon>Fungi</taxon>
        <taxon>Dikarya</taxon>
        <taxon>Ascomycota</taxon>
        <taxon>Pezizomycotina</taxon>
        <taxon>Dothideomycetes</taxon>
        <taxon>Pleosporomycetidae</taxon>
        <taxon>Pleosporales</taxon>
        <taxon>Massarineae</taxon>
        <taxon>Didymosphaeriaceae</taxon>
        <taxon>Bimuria</taxon>
    </lineage>
</organism>
<accession>A0A6A5UTC3</accession>
<evidence type="ECO:0000313" key="1">
    <source>
        <dbReference type="EMBL" id="KAF1967219.1"/>
    </source>
</evidence>
<reference evidence="1" key="1">
    <citation type="journal article" date="2020" name="Stud. Mycol.">
        <title>101 Dothideomycetes genomes: a test case for predicting lifestyles and emergence of pathogens.</title>
        <authorList>
            <person name="Haridas S."/>
            <person name="Albert R."/>
            <person name="Binder M."/>
            <person name="Bloem J."/>
            <person name="Labutti K."/>
            <person name="Salamov A."/>
            <person name="Andreopoulos B."/>
            <person name="Baker S."/>
            <person name="Barry K."/>
            <person name="Bills G."/>
            <person name="Bluhm B."/>
            <person name="Cannon C."/>
            <person name="Castanera R."/>
            <person name="Culley D."/>
            <person name="Daum C."/>
            <person name="Ezra D."/>
            <person name="Gonzalez J."/>
            <person name="Henrissat B."/>
            <person name="Kuo A."/>
            <person name="Liang C."/>
            <person name="Lipzen A."/>
            <person name="Lutzoni F."/>
            <person name="Magnuson J."/>
            <person name="Mondo S."/>
            <person name="Nolan M."/>
            <person name="Ohm R."/>
            <person name="Pangilinan J."/>
            <person name="Park H.-J."/>
            <person name="Ramirez L."/>
            <person name="Alfaro M."/>
            <person name="Sun H."/>
            <person name="Tritt A."/>
            <person name="Yoshinaga Y."/>
            <person name="Zwiers L.-H."/>
            <person name="Turgeon B."/>
            <person name="Goodwin S."/>
            <person name="Spatafora J."/>
            <person name="Crous P."/>
            <person name="Grigoriev I."/>
        </authorList>
    </citation>
    <scope>NUCLEOTIDE SEQUENCE</scope>
    <source>
        <strain evidence="1">CBS 107.79</strain>
    </source>
</reference>